<dbReference type="AlphaFoldDB" id="A0A7J7DNJ5"/>
<evidence type="ECO:0000313" key="2">
    <source>
        <dbReference type="Proteomes" id="UP000593562"/>
    </source>
</evidence>
<sequence length="91" mass="10232">MADDESSAVNILWHDTAKSSLCVCLTMSFRFSWSMDYLNVLQAPAFGQANLLAILECCHDLSCMYVLMMNKFLCFDTAIVSSPVLENGDHW</sequence>
<dbReference type="Proteomes" id="UP000593562">
    <property type="component" value="Unassembled WGS sequence"/>
</dbReference>
<dbReference type="InParanoid" id="A0A7J7DNJ5"/>
<protein>
    <submittedName>
        <fullName evidence="1">Uncharacterized protein</fullName>
    </submittedName>
</protein>
<proteinExistence type="predicted"/>
<accession>A0A7J7DNJ5</accession>
<evidence type="ECO:0000313" key="1">
    <source>
        <dbReference type="EMBL" id="KAF5747940.1"/>
    </source>
</evidence>
<keyword evidence="2" id="KW-1185">Reference proteome</keyword>
<reference evidence="1 2" key="1">
    <citation type="journal article" date="2020" name="Nat. Commun.">
        <title>Genome of Tripterygium wilfordii and identification of cytochrome P450 involved in triptolide biosynthesis.</title>
        <authorList>
            <person name="Tu L."/>
            <person name="Su P."/>
            <person name="Zhang Z."/>
            <person name="Gao L."/>
            <person name="Wang J."/>
            <person name="Hu T."/>
            <person name="Zhou J."/>
            <person name="Zhang Y."/>
            <person name="Zhao Y."/>
            <person name="Liu Y."/>
            <person name="Song Y."/>
            <person name="Tong Y."/>
            <person name="Lu Y."/>
            <person name="Yang J."/>
            <person name="Xu C."/>
            <person name="Jia M."/>
            <person name="Peters R.J."/>
            <person name="Huang L."/>
            <person name="Gao W."/>
        </authorList>
    </citation>
    <scope>NUCLEOTIDE SEQUENCE [LARGE SCALE GENOMIC DNA]</scope>
    <source>
        <strain evidence="2">cv. XIE 37</strain>
        <tissue evidence="1">Leaf</tissue>
    </source>
</reference>
<dbReference type="EMBL" id="JAAARO010000005">
    <property type="protein sequence ID" value="KAF5747940.1"/>
    <property type="molecule type" value="Genomic_DNA"/>
</dbReference>
<name>A0A7J7DNJ5_TRIWF</name>
<gene>
    <name evidence="1" type="ORF">HS088_TW05G00671</name>
</gene>
<comment type="caution">
    <text evidence="1">The sequence shown here is derived from an EMBL/GenBank/DDBJ whole genome shotgun (WGS) entry which is preliminary data.</text>
</comment>
<organism evidence="1 2">
    <name type="scientific">Tripterygium wilfordii</name>
    <name type="common">Thunder God vine</name>
    <dbReference type="NCBI Taxonomy" id="458696"/>
    <lineage>
        <taxon>Eukaryota</taxon>
        <taxon>Viridiplantae</taxon>
        <taxon>Streptophyta</taxon>
        <taxon>Embryophyta</taxon>
        <taxon>Tracheophyta</taxon>
        <taxon>Spermatophyta</taxon>
        <taxon>Magnoliopsida</taxon>
        <taxon>eudicotyledons</taxon>
        <taxon>Gunneridae</taxon>
        <taxon>Pentapetalae</taxon>
        <taxon>rosids</taxon>
        <taxon>fabids</taxon>
        <taxon>Celastrales</taxon>
        <taxon>Celastraceae</taxon>
        <taxon>Tripterygium</taxon>
    </lineage>
</organism>